<dbReference type="Gene3D" id="3.90.470.20">
    <property type="entry name" value="4'-phosphopantetheinyl transferase domain"/>
    <property type="match status" value="2"/>
</dbReference>
<name>A0A7J5DF87_9ACTN</name>
<dbReference type="Pfam" id="PF01648">
    <property type="entry name" value="ACPS"/>
    <property type="match status" value="1"/>
</dbReference>
<reference evidence="4 5" key="1">
    <citation type="submission" date="2019-09" db="EMBL/GenBank/DDBJ databases">
        <title>Isolation and identification of active actinomycetes.</title>
        <authorList>
            <person name="Yu Z."/>
            <person name="Han C."/>
            <person name="Yu B."/>
        </authorList>
    </citation>
    <scope>NUCLEOTIDE SEQUENCE [LARGE SCALE GENOMIC DNA]</scope>
    <source>
        <strain evidence="4 5">NEAU-H2</strain>
    </source>
</reference>
<evidence type="ECO:0000313" key="4">
    <source>
        <dbReference type="EMBL" id="KAB1987541.1"/>
    </source>
</evidence>
<gene>
    <name evidence="4" type="ORF">F8144_17645</name>
</gene>
<protein>
    <submittedName>
        <fullName evidence="4">4'-phosphopantetheinyl transferase superfamily protein</fullName>
    </submittedName>
</protein>
<dbReference type="RefSeq" id="WP_151470294.1">
    <property type="nucleotide sequence ID" value="NZ_WBKG01000013.1"/>
</dbReference>
<comment type="caution">
    <text evidence="4">The sequence shown here is derived from an EMBL/GenBank/DDBJ whole genome shotgun (WGS) entry which is preliminary data.</text>
</comment>
<sequence length="273" mass="29815">MEQVRCAAPLRVPRPHGPWQGVKENLTGLGNAVVHTTWSEWLPSVLTTPRLRELLGPDWDRYRRTPDATVRYRFAAARLLIKYTAAAALGIPPEYLDLAYRLGGRPYLRGFDQIELSLSHTGDLMAVGLSRTGRIGVDVEPAGRNVRLELLEAQILTPAEVAEIAGLPEAERVPYALKLWTLKEAYSKALGQGLRLGFKEFGFKESGPTGARLHAADGSAATRGEWGFATHPVMGRYLLSTACHDAGLYTANDTSVGTMLDRGFLSAMNQSAS</sequence>
<dbReference type="GO" id="GO:0019878">
    <property type="term" value="P:lysine biosynthetic process via aminoadipic acid"/>
    <property type="evidence" value="ECO:0007669"/>
    <property type="project" value="TreeGrafter"/>
</dbReference>
<dbReference type="Proteomes" id="UP000442990">
    <property type="component" value="Unassembled WGS sequence"/>
</dbReference>
<dbReference type="EMBL" id="WBKG01000013">
    <property type="protein sequence ID" value="KAB1987541.1"/>
    <property type="molecule type" value="Genomic_DNA"/>
</dbReference>
<accession>A0A7J5DF87</accession>
<keyword evidence="2 4" id="KW-0808">Transferase</keyword>
<organism evidence="4 5">
    <name type="scientific">Streptomyces triticiradicis</name>
    <dbReference type="NCBI Taxonomy" id="2651189"/>
    <lineage>
        <taxon>Bacteria</taxon>
        <taxon>Bacillati</taxon>
        <taxon>Actinomycetota</taxon>
        <taxon>Actinomycetes</taxon>
        <taxon>Kitasatosporales</taxon>
        <taxon>Streptomycetaceae</taxon>
        <taxon>Streptomyces</taxon>
    </lineage>
</organism>
<proteinExistence type="inferred from homology"/>
<dbReference type="PANTHER" id="PTHR12215">
    <property type="entry name" value="PHOSPHOPANTETHEINE TRANSFERASE"/>
    <property type="match status" value="1"/>
</dbReference>
<feature type="domain" description="4'-phosphopantetheinyl transferase" evidence="3">
    <location>
        <begin position="134"/>
        <end position="214"/>
    </location>
</feature>
<evidence type="ECO:0000256" key="2">
    <source>
        <dbReference type="ARBA" id="ARBA00022679"/>
    </source>
</evidence>
<comment type="similarity">
    <text evidence="1">Belongs to the P-Pant transferase superfamily. Gsp/Sfp/HetI/AcpT family.</text>
</comment>
<evidence type="ECO:0000259" key="3">
    <source>
        <dbReference type="Pfam" id="PF01648"/>
    </source>
</evidence>
<evidence type="ECO:0000313" key="5">
    <source>
        <dbReference type="Proteomes" id="UP000442990"/>
    </source>
</evidence>
<dbReference type="InterPro" id="IPR037143">
    <property type="entry name" value="4-PPantetheinyl_Trfase_dom_sf"/>
</dbReference>
<dbReference type="GO" id="GO:0005829">
    <property type="term" value="C:cytosol"/>
    <property type="evidence" value="ECO:0007669"/>
    <property type="project" value="TreeGrafter"/>
</dbReference>
<dbReference type="InterPro" id="IPR050559">
    <property type="entry name" value="P-Pant_transferase_sf"/>
</dbReference>
<dbReference type="PANTHER" id="PTHR12215:SF10">
    <property type="entry name" value="L-AMINOADIPATE-SEMIALDEHYDE DEHYDROGENASE-PHOSPHOPANTETHEINYL TRANSFERASE"/>
    <property type="match status" value="1"/>
</dbReference>
<dbReference type="GO" id="GO:0000287">
    <property type="term" value="F:magnesium ion binding"/>
    <property type="evidence" value="ECO:0007669"/>
    <property type="project" value="InterPro"/>
</dbReference>
<dbReference type="GO" id="GO:0008897">
    <property type="term" value="F:holo-[acyl-carrier-protein] synthase activity"/>
    <property type="evidence" value="ECO:0007669"/>
    <property type="project" value="InterPro"/>
</dbReference>
<dbReference type="AlphaFoldDB" id="A0A7J5DF87"/>
<evidence type="ECO:0000256" key="1">
    <source>
        <dbReference type="ARBA" id="ARBA00010990"/>
    </source>
</evidence>
<keyword evidence="5" id="KW-1185">Reference proteome</keyword>
<dbReference type="InterPro" id="IPR008278">
    <property type="entry name" value="4-PPantetheinyl_Trfase_dom"/>
</dbReference>
<dbReference type="SUPFAM" id="SSF56214">
    <property type="entry name" value="4'-phosphopantetheinyl transferase"/>
    <property type="match status" value="2"/>
</dbReference>